<name>A0A2A6CW08_PRIPA</name>
<dbReference type="Proteomes" id="UP000005239">
    <property type="component" value="Unassembled WGS sequence"/>
</dbReference>
<reference evidence="1" key="2">
    <citation type="submission" date="2022-06" db="UniProtKB">
        <authorList>
            <consortium name="EnsemblMetazoa"/>
        </authorList>
    </citation>
    <scope>IDENTIFICATION</scope>
    <source>
        <strain evidence="1">PS312</strain>
    </source>
</reference>
<evidence type="ECO:0000313" key="1">
    <source>
        <dbReference type="EnsemblMetazoa" id="PPA14850.1"/>
    </source>
</evidence>
<evidence type="ECO:0000313" key="2">
    <source>
        <dbReference type="Proteomes" id="UP000005239"/>
    </source>
</evidence>
<accession>A0A8R1YF26</accession>
<keyword evidence="2" id="KW-1185">Reference proteome</keyword>
<gene>
    <name evidence="1" type="primary">WBGene00104404</name>
</gene>
<accession>A0A2A6CW08</accession>
<proteinExistence type="predicted"/>
<protein>
    <submittedName>
        <fullName evidence="1">Uncharacterized protein</fullName>
    </submittedName>
</protein>
<dbReference type="AlphaFoldDB" id="A0A2A6CW08"/>
<sequence>MADDWRREDHSSKFNLLDIKFLNNTNNSAPRIQQTNESSHITTIVDRAMNDSESTQTWAVEQPTASTGNNDSLLLFAVGFVILLIVGGMVAGILRAWTVERRAALQQPQQPTVEIELLPLQHVEELEVVCDSRMPMDTYDRQFSELDLRFFGASIAGSTVIIVVTICLVVIVIGGIGACLTYWLLCVNEDESETQYNVPEEIELVEKNDFEDRFNKLDMKFPDVPPTEKPDQTADVFSTFYMDIVAISILLTLFILVVCLIRELISRRREYLRQRRQLQQGVELQPLRPAAAAGETNMRPLSDEPVDVKFDKRDKRKIVSDLDERYEPLICEMGARKAGLEMNNRFMSQRPSLNRFLSLKND</sequence>
<reference evidence="2" key="1">
    <citation type="journal article" date="2008" name="Nat. Genet.">
        <title>The Pristionchus pacificus genome provides a unique perspective on nematode lifestyle and parasitism.</title>
        <authorList>
            <person name="Dieterich C."/>
            <person name="Clifton S.W."/>
            <person name="Schuster L.N."/>
            <person name="Chinwalla A."/>
            <person name="Delehaunty K."/>
            <person name="Dinkelacker I."/>
            <person name="Fulton L."/>
            <person name="Fulton R."/>
            <person name="Godfrey J."/>
            <person name="Minx P."/>
            <person name="Mitreva M."/>
            <person name="Roeseler W."/>
            <person name="Tian H."/>
            <person name="Witte H."/>
            <person name="Yang S.P."/>
            <person name="Wilson R.K."/>
            <person name="Sommer R.J."/>
        </authorList>
    </citation>
    <scope>NUCLEOTIDE SEQUENCE [LARGE SCALE GENOMIC DNA]</scope>
    <source>
        <strain evidence="2">PS312</strain>
    </source>
</reference>
<organism evidence="1 2">
    <name type="scientific">Pristionchus pacificus</name>
    <name type="common">Parasitic nematode worm</name>
    <dbReference type="NCBI Taxonomy" id="54126"/>
    <lineage>
        <taxon>Eukaryota</taxon>
        <taxon>Metazoa</taxon>
        <taxon>Ecdysozoa</taxon>
        <taxon>Nematoda</taxon>
        <taxon>Chromadorea</taxon>
        <taxon>Rhabditida</taxon>
        <taxon>Rhabditina</taxon>
        <taxon>Diplogasteromorpha</taxon>
        <taxon>Diplogasteroidea</taxon>
        <taxon>Neodiplogasteridae</taxon>
        <taxon>Pristionchus</taxon>
    </lineage>
</organism>
<dbReference type="EnsemblMetazoa" id="PPA14850.1">
    <property type="protein sequence ID" value="PPA14850.1"/>
    <property type="gene ID" value="WBGene00104404"/>
</dbReference>